<dbReference type="EMBL" id="CAJMXA010002560">
    <property type="protein sequence ID" value="CAE6483877.1"/>
    <property type="molecule type" value="Genomic_DNA"/>
</dbReference>
<evidence type="ECO:0000313" key="3">
    <source>
        <dbReference type="Proteomes" id="UP000663853"/>
    </source>
</evidence>
<dbReference type="AlphaFoldDB" id="A0A8H3CMD5"/>
<protein>
    <submittedName>
        <fullName evidence="2">Uncharacterized protein</fullName>
    </submittedName>
</protein>
<evidence type="ECO:0000313" key="2">
    <source>
        <dbReference type="EMBL" id="CAE6483877.1"/>
    </source>
</evidence>
<proteinExistence type="predicted"/>
<keyword evidence="1" id="KW-0175">Coiled coil</keyword>
<sequence length="321" mass="35635">MDGFGDYIEPGANHVLDSKEDINHVTVPQNKSPTTMPARASMDGVTSIHSTDGNLDNMSEIMSVSMTDDKESTVGTIAPAMIPNPEIEHVHEVIVKMKETLGSLGINFDSLGDQTAKVATLPSGMETNQEILAVQRHMSRQRRKQDENIEEIKKLLREVAQEQIVEHLRSSVADQVLEIIDDFVEEEVKKQLDEIIPVELQNQVVEQKRQLEEVRRSLHNSEARRANALLRSTHMTDALHKLLLPSGMVSADFPDNLGELFAMDGPQAKRLLEEYGIDASESREKNLNRFMQFIGVSYQMASHMPVPSQASSIGGSSIAGI</sequence>
<evidence type="ECO:0000256" key="1">
    <source>
        <dbReference type="SAM" id="Coils"/>
    </source>
</evidence>
<dbReference type="Proteomes" id="UP000663853">
    <property type="component" value="Unassembled WGS sequence"/>
</dbReference>
<name>A0A8H3CMD5_9AGAM</name>
<feature type="coiled-coil region" evidence="1">
    <location>
        <begin position="204"/>
        <end position="231"/>
    </location>
</feature>
<gene>
    <name evidence="2" type="ORF">RDB_LOCUS92997</name>
</gene>
<organism evidence="2 3">
    <name type="scientific">Rhizoctonia solani</name>
    <dbReference type="NCBI Taxonomy" id="456999"/>
    <lineage>
        <taxon>Eukaryota</taxon>
        <taxon>Fungi</taxon>
        <taxon>Dikarya</taxon>
        <taxon>Basidiomycota</taxon>
        <taxon>Agaricomycotina</taxon>
        <taxon>Agaricomycetes</taxon>
        <taxon>Cantharellales</taxon>
        <taxon>Ceratobasidiaceae</taxon>
        <taxon>Rhizoctonia</taxon>
    </lineage>
</organism>
<accession>A0A8H3CMD5</accession>
<reference evidence="2" key="1">
    <citation type="submission" date="2021-01" db="EMBL/GenBank/DDBJ databases">
        <authorList>
            <person name="Kaushik A."/>
        </authorList>
    </citation>
    <scope>NUCLEOTIDE SEQUENCE</scope>
    <source>
        <strain evidence="2">AG6-10EEA</strain>
    </source>
</reference>
<comment type="caution">
    <text evidence="2">The sequence shown here is derived from an EMBL/GenBank/DDBJ whole genome shotgun (WGS) entry which is preliminary data.</text>
</comment>